<protein>
    <submittedName>
        <fullName evidence="2">Uncharacterized protein</fullName>
    </submittedName>
</protein>
<keyword evidence="1" id="KW-0472">Membrane</keyword>
<comment type="caution">
    <text evidence="2">The sequence shown here is derived from an EMBL/GenBank/DDBJ whole genome shotgun (WGS) entry which is preliminary data.</text>
</comment>
<accession>G5RTK2</accession>
<organism evidence="2 3">
    <name type="scientific">Salmonella enterica subsp. enterica serovar Urbana str. R8-2977</name>
    <dbReference type="NCBI Taxonomy" id="913084"/>
    <lineage>
        <taxon>Bacteria</taxon>
        <taxon>Pseudomonadati</taxon>
        <taxon>Pseudomonadota</taxon>
        <taxon>Gammaproteobacteria</taxon>
        <taxon>Enterobacterales</taxon>
        <taxon>Enterobacteriaceae</taxon>
        <taxon>Salmonella</taxon>
    </lineage>
</organism>
<keyword evidence="1" id="KW-1133">Transmembrane helix</keyword>
<name>G5RTK2_SALET</name>
<feature type="non-terminal residue" evidence="2">
    <location>
        <position position="1"/>
    </location>
</feature>
<dbReference type="AlphaFoldDB" id="G5RTK2"/>
<gene>
    <name evidence="2" type="ORF">LTSEURB_1624</name>
</gene>
<keyword evidence="1" id="KW-0812">Transmembrane</keyword>
<dbReference type="EMBL" id="AFCW01000662">
    <property type="protein sequence ID" value="EHD04890.1"/>
    <property type="molecule type" value="Genomic_DNA"/>
</dbReference>
<proteinExistence type="predicted"/>
<evidence type="ECO:0000313" key="3">
    <source>
        <dbReference type="Proteomes" id="UP000004776"/>
    </source>
</evidence>
<reference evidence="2 3" key="1">
    <citation type="journal article" date="2011" name="BMC Genomics">
        <title>Genome sequencing reveals diversification of virulence factor content and possible host adaptation in distinct subpopulations of Salmonella enterica.</title>
        <authorList>
            <person name="den Bakker H.C."/>
            <person name="Moreno Switt A.I."/>
            <person name="Govoni G."/>
            <person name="Cummings C.A."/>
            <person name="Ranieri M.L."/>
            <person name="Degoricija L."/>
            <person name="Hoelzer K."/>
            <person name="Rodriguez-Rivera L.D."/>
            <person name="Brown S."/>
            <person name="Bolchacova E."/>
            <person name="Furtado M.R."/>
            <person name="Wiedmann M."/>
        </authorList>
    </citation>
    <scope>NUCLEOTIDE SEQUENCE [LARGE SCALE GENOMIC DNA]</scope>
    <source>
        <strain evidence="2 3">R8-2977</strain>
    </source>
</reference>
<feature type="transmembrane region" description="Helical" evidence="1">
    <location>
        <begin position="6"/>
        <end position="28"/>
    </location>
</feature>
<dbReference type="Proteomes" id="UP000004776">
    <property type="component" value="Unassembled WGS sequence"/>
</dbReference>
<evidence type="ECO:0000313" key="2">
    <source>
        <dbReference type="EMBL" id="EHD04890.1"/>
    </source>
</evidence>
<evidence type="ECO:0000256" key="1">
    <source>
        <dbReference type="SAM" id="Phobius"/>
    </source>
</evidence>
<sequence length="42" mass="5334">FYIDFLISYLFYALILFTFYYIFVFYTWCKYWAAVDVITLNY</sequence>